<dbReference type="CDD" id="cd07178">
    <property type="entry name" value="terB_like_YebE"/>
    <property type="match status" value="1"/>
</dbReference>
<dbReference type="SUPFAM" id="SSF158682">
    <property type="entry name" value="TerB-like"/>
    <property type="match status" value="1"/>
</dbReference>
<dbReference type="AlphaFoldDB" id="A0A512BRX1"/>
<dbReference type="Proteomes" id="UP000321085">
    <property type="component" value="Unassembled WGS sequence"/>
</dbReference>
<feature type="compositionally biased region" description="Low complexity" evidence="1">
    <location>
        <begin position="77"/>
        <end position="98"/>
    </location>
</feature>
<gene>
    <name evidence="2" type="ORF">MAE02_24260</name>
</gene>
<reference evidence="2 3" key="1">
    <citation type="submission" date="2019-07" db="EMBL/GenBank/DDBJ databases">
        <title>Whole genome shotgun sequence of Microvirga aerophila NBRC 106136.</title>
        <authorList>
            <person name="Hosoyama A."/>
            <person name="Uohara A."/>
            <person name="Ohji S."/>
            <person name="Ichikawa N."/>
        </authorList>
    </citation>
    <scope>NUCLEOTIDE SEQUENCE [LARGE SCALE GENOMIC DNA]</scope>
    <source>
        <strain evidence="2 3">NBRC 106136</strain>
    </source>
</reference>
<feature type="region of interest" description="Disordered" evidence="1">
    <location>
        <begin position="1"/>
        <end position="98"/>
    </location>
</feature>
<proteinExistence type="predicted"/>
<dbReference type="EMBL" id="BJYU01000028">
    <property type="protein sequence ID" value="GEO14730.1"/>
    <property type="molecule type" value="Genomic_DNA"/>
</dbReference>
<evidence type="ECO:0008006" key="4">
    <source>
        <dbReference type="Google" id="ProtNLM"/>
    </source>
</evidence>
<dbReference type="Pfam" id="PF04391">
    <property type="entry name" value="DUF533"/>
    <property type="match status" value="1"/>
</dbReference>
<evidence type="ECO:0000313" key="2">
    <source>
        <dbReference type="EMBL" id="GEO14730.1"/>
    </source>
</evidence>
<dbReference type="Gene3D" id="1.10.3680.10">
    <property type="entry name" value="TerB-like"/>
    <property type="match status" value="1"/>
</dbReference>
<evidence type="ECO:0000256" key="1">
    <source>
        <dbReference type="SAM" id="MobiDB-lite"/>
    </source>
</evidence>
<feature type="compositionally biased region" description="Pro residues" evidence="1">
    <location>
        <begin position="15"/>
        <end position="35"/>
    </location>
</feature>
<evidence type="ECO:0000313" key="3">
    <source>
        <dbReference type="Proteomes" id="UP000321085"/>
    </source>
</evidence>
<dbReference type="InterPro" id="IPR029024">
    <property type="entry name" value="TerB-like"/>
</dbReference>
<dbReference type="InterPro" id="IPR007486">
    <property type="entry name" value="YebE"/>
</dbReference>
<organism evidence="2 3">
    <name type="scientific">Microvirga aerophila</name>
    <dbReference type="NCBI Taxonomy" id="670291"/>
    <lineage>
        <taxon>Bacteria</taxon>
        <taxon>Pseudomonadati</taxon>
        <taxon>Pseudomonadota</taxon>
        <taxon>Alphaproteobacteria</taxon>
        <taxon>Hyphomicrobiales</taxon>
        <taxon>Methylobacteriaceae</taxon>
        <taxon>Microvirga</taxon>
    </lineage>
</organism>
<keyword evidence="3" id="KW-1185">Reference proteome</keyword>
<protein>
    <recommendedName>
        <fullName evidence="4">Protein YebE</fullName>
    </recommendedName>
</protein>
<dbReference type="RefSeq" id="WP_162815710.1">
    <property type="nucleotide sequence ID" value="NZ_BJYU01000028.1"/>
</dbReference>
<comment type="caution">
    <text evidence="2">The sequence shown here is derived from an EMBL/GenBank/DDBJ whole genome shotgun (WGS) entry which is preliminary data.</text>
</comment>
<sequence length="312" mass="31389">MLDAKKLLDALGTPASPPAPAAAAPAPSPDAPPKPAEAKPSAAVPLGAGTLLSELIGYANQPSRPPAQESTQDSASEPPAEGEQAPAQPKPAKAAPQQPADLTDLVLGKVQDFLKTPQGNAAANAVVIGLTKAMVNSEAGRKLTATAKTKGTALFNRFLNKGAGPAPVIDGTAALVPQSEMAALAPPAEVTAASGETALLVMRAMIAAAAADGRVDEGERERILGTLKRAGIGQEGVALIEAELARPASVADLAAAVKTPEMAVQVYTAARRIITPNTVEERVFLAHLSGAIGLDPRSVAQIDAAASGAFQA</sequence>
<accession>A0A512BRX1</accession>
<name>A0A512BRX1_9HYPH</name>